<dbReference type="GO" id="GO:0016887">
    <property type="term" value="F:ATP hydrolysis activity"/>
    <property type="evidence" value="ECO:0007669"/>
    <property type="project" value="RHEA"/>
</dbReference>
<dbReference type="Proteomes" id="UP000037923">
    <property type="component" value="Unassembled WGS sequence"/>
</dbReference>
<keyword evidence="6" id="KW-0378">Hydrolase</keyword>
<sequence>MPWPPFRAYAPCWGSRALRPARCDSTCLAIRKHRGVFALIRSPPHALTVAAVCLSVAHSLPKILFQRCLGSFSMEERWRPLSFSFWSSSRHFAAARPPRCSTCDVALCAAGEGQTHGVCGITSKDADEDGALSAARLHALPQDHLTKSNWLPSAASALVDAAVAPHAPSEEEAILLEETRDDAPLPIRNLFCAPAEALRQPLGTEGNDGAGGSDDDEAMLLDFFDGLLTPDGGEPAEEVDANAASTPADQANHRSQNGKAAQTTDTTAVAAAAAALSSLPVTAGAEPPLLLDKFQAHAVDLALQGRNLFITGGAGTGKSRTLHHIVAALRARELAEFTALQRASAAAPMSADNHATSEADAARDAQDSSSSSSQHRFPHPTTSTVERTCQPNKKYYSQNNRGQPYSAIYVTATTGLAAVQLSGATIHSFSGIGHGTASPQTLVRRIRKSHREARRWKHCRVLIIDEISMLEASVFEALDYVARRMRRQASVPFGGIQVILCGDFHQLAPITSKKSAWQATGPGATATLSPPAAPATSSLQQQQKQPFVISNLDTFLAASAKDTQKPPSKRRGRSANNTAETAAQESAAAEAFAHAVGCFYAFQTVAWQRLQLWPVVLPLPHRQASDTSFQRILHEVRRGELSLEGCRALASRSVIECFRGPDATGRMPPPTLRFTTRGASLPSCAALAIRLCATNSAVDARNAFFFAQLPPHTPCANALHPPHDTASPCHVYHAVDSQVTEQQLAHGLRRGSTAAETHGRWSTAASAPAQDLHLPESIALKIGARVLLVSNVAPRFHLVNGSVGEVVGFLHPLEMAALVNSVMRRRLRRPRRSRRGDRNRAGGNAETEEDGDSGESPAWVSDLRRRGGFSPDNDDDITHCVETSQATPFSNLWWKMVKSAPPSSSSNDREASRWPRRRYADVEDDGIRYETLFPSNYCTDLLRNTRPPSAPSSFTTSSVSRDCHDARHGSPGTPTSRVVDDAWEGRPWERCLRDLTPAERHQAQLPIVRFEPFSSSSSTSSSTPSAPSPSKGGATYAMVAPYCHSNNDGDGAVGPRTADETATAVGPIHGEGLASRTQLPLRYAWALTVHKSQGLTLHPVQVDMAKIRSVGQAYVALSRAPSLDQLYILNFNPAAIAASPMVKAFYDSLVVPRYNGGTVA</sequence>
<dbReference type="Pfam" id="PF05970">
    <property type="entry name" value="PIF1"/>
    <property type="match status" value="1"/>
</dbReference>
<organism evidence="9 10">
    <name type="scientific">Leptomonas pyrrhocoris</name>
    <name type="common">Firebug parasite</name>
    <dbReference type="NCBI Taxonomy" id="157538"/>
    <lineage>
        <taxon>Eukaryota</taxon>
        <taxon>Discoba</taxon>
        <taxon>Euglenozoa</taxon>
        <taxon>Kinetoplastea</taxon>
        <taxon>Metakinetoplastina</taxon>
        <taxon>Trypanosomatida</taxon>
        <taxon>Trypanosomatidae</taxon>
        <taxon>Leishmaniinae</taxon>
        <taxon>Leptomonas</taxon>
    </lineage>
</organism>
<feature type="region of interest" description="Disordered" evidence="7">
    <location>
        <begin position="345"/>
        <end position="398"/>
    </location>
</feature>
<comment type="similarity">
    <text evidence="2">Belongs to the helicase family. PIF1 subfamily.</text>
</comment>
<feature type="domain" description="DNA helicase Pif1-like DEAD-box helicase" evidence="8">
    <location>
        <begin position="408"/>
        <end position="515"/>
    </location>
</feature>
<dbReference type="GO" id="GO:0043139">
    <property type="term" value="F:5'-3' DNA helicase activity"/>
    <property type="evidence" value="ECO:0007669"/>
    <property type="project" value="UniProtKB-EC"/>
</dbReference>
<feature type="region of interest" description="Disordered" evidence="7">
    <location>
        <begin position="1003"/>
        <end position="1033"/>
    </location>
</feature>
<dbReference type="PANTHER" id="PTHR47642:SF5">
    <property type="entry name" value="ATP-DEPENDENT DNA HELICASE"/>
    <property type="match status" value="1"/>
</dbReference>
<gene>
    <name evidence="9" type="ORF">ABB37_08113</name>
</gene>
<feature type="region of interest" description="Disordered" evidence="7">
    <location>
        <begin position="520"/>
        <end position="540"/>
    </location>
</feature>
<dbReference type="CDD" id="cd18037">
    <property type="entry name" value="DEXSc_Pif1_like"/>
    <property type="match status" value="1"/>
</dbReference>
<feature type="region of interest" description="Disordered" evidence="7">
    <location>
        <begin position="827"/>
        <end position="879"/>
    </location>
</feature>
<feature type="compositionally biased region" description="Basic residues" evidence="7">
    <location>
        <begin position="827"/>
        <end position="837"/>
    </location>
</feature>
<keyword evidence="6" id="KW-0547">Nucleotide-binding</keyword>
<feature type="region of interest" description="Disordered" evidence="7">
    <location>
        <begin position="948"/>
        <end position="979"/>
    </location>
</feature>
<dbReference type="SUPFAM" id="SSF52540">
    <property type="entry name" value="P-loop containing nucleoside triphosphate hydrolases"/>
    <property type="match status" value="2"/>
</dbReference>
<dbReference type="InterPro" id="IPR010285">
    <property type="entry name" value="DNA_helicase_pif1-like_DEAD"/>
</dbReference>
<dbReference type="AlphaFoldDB" id="A0A0M9FU76"/>
<dbReference type="RefSeq" id="XP_015654395.1">
    <property type="nucleotide sequence ID" value="XM_015807000.1"/>
</dbReference>
<keyword evidence="6" id="KW-0234">DNA repair</keyword>
<dbReference type="GO" id="GO:0000723">
    <property type="term" value="P:telomere maintenance"/>
    <property type="evidence" value="ECO:0007669"/>
    <property type="project" value="InterPro"/>
</dbReference>
<dbReference type="GO" id="GO:0005524">
    <property type="term" value="F:ATP binding"/>
    <property type="evidence" value="ECO:0007669"/>
    <property type="project" value="UniProtKB-KW"/>
</dbReference>
<keyword evidence="6" id="KW-0227">DNA damage</keyword>
<dbReference type="GO" id="GO:0006310">
    <property type="term" value="P:DNA recombination"/>
    <property type="evidence" value="ECO:0007669"/>
    <property type="project" value="UniProtKB-KW"/>
</dbReference>
<evidence type="ECO:0000256" key="2">
    <source>
        <dbReference type="ARBA" id="ARBA00009781"/>
    </source>
</evidence>
<evidence type="ECO:0000256" key="6">
    <source>
        <dbReference type="RuleBase" id="RU363044"/>
    </source>
</evidence>
<feature type="compositionally biased region" description="Low complexity" evidence="7">
    <location>
        <begin position="948"/>
        <end position="960"/>
    </location>
</feature>
<keyword evidence="10" id="KW-1185">Reference proteome</keyword>
<dbReference type="EMBL" id="LGTL01000022">
    <property type="protein sequence ID" value="KPA75956.1"/>
    <property type="molecule type" value="Genomic_DNA"/>
</dbReference>
<feature type="compositionally biased region" description="Basic and acidic residues" evidence="7">
    <location>
        <begin position="355"/>
        <end position="366"/>
    </location>
</feature>
<dbReference type="OrthoDB" id="432234at2759"/>
<protein>
    <recommendedName>
        <fullName evidence="6">ATP-dependent DNA helicase</fullName>
        <ecNumber evidence="6">5.6.2.3</ecNumber>
    </recommendedName>
</protein>
<comment type="subunit">
    <text evidence="3">Monomer.</text>
</comment>
<evidence type="ECO:0000256" key="3">
    <source>
        <dbReference type="ARBA" id="ARBA00011245"/>
    </source>
</evidence>
<name>A0A0M9FU76_LEPPY</name>
<dbReference type="GeneID" id="26908398"/>
<dbReference type="EC" id="5.6.2.3" evidence="6"/>
<evidence type="ECO:0000256" key="4">
    <source>
        <dbReference type="ARBA" id="ARBA00023172"/>
    </source>
</evidence>
<dbReference type="VEuPathDB" id="TriTrypDB:LpyrH10_22_0730"/>
<evidence type="ECO:0000256" key="1">
    <source>
        <dbReference type="ARBA" id="ARBA00001946"/>
    </source>
</evidence>
<reference evidence="9 10" key="1">
    <citation type="submission" date="2015-07" db="EMBL/GenBank/DDBJ databases">
        <title>High-quality genome of monoxenous trypanosomatid Leptomonas pyrrhocoris.</title>
        <authorList>
            <person name="Flegontov P."/>
            <person name="Butenko A."/>
            <person name="Firsov S."/>
            <person name="Vlcek C."/>
            <person name="Logacheva M.D."/>
            <person name="Field M."/>
            <person name="Filatov D."/>
            <person name="Flegontova O."/>
            <person name="Gerasimov E."/>
            <person name="Jackson A.P."/>
            <person name="Kelly S."/>
            <person name="Opperdoes F."/>
            <person name="O'Reilly A."/>
            <person name="Votypka J."/>
            <person name="Yurchenko V."/>
            <person name="Lukes J."/>
        </authorList>
    </citation>
    <scope>NUCLEOTIDE SEQUENCE [LARGE SCALE GENOMIC DNA]</scope>
    <source>
        <strain evidence="9">H10</strain>
    </source>
</reference>
<comment type="caution">
    <text evidence="9">The sequence shown here is derived from an EMBL/GenBank/DDBJ whole genome shotgun (WGS) entry which is preliminary data.</text>
</comment>
<feature type="region of interest" description="Disordered" evidence="7">
    <location>
        <begin position="231"/>
        <end position="263"/>
    </location>
</feature>
<dbReference type="InterPro" id="IPR027417">
    <property type="entry name" value="P-loop_NTPase"/>
</dbReference>
<keyword evidence="6" id="KW-0067">ATP-binding</keyword>
<dbReference type="Pfam" id="PF13245">
    <property type="entry name" value="AAA_19"/>
    <property type="match status" value="1"/>
</dbReference>
<feature type="compositionally biased region" description="Polar residues" evidence="7">
    <location>
        <begin position="243"/>
        <end position="259"/>
    </location>
</feature>
<feature type="compositionally biased region" description="Polar residues" evidence="7">
    <location>
        <begin position="380"/>
        <end position="398"/>
    </location>
</feature>
<evidence type="ECO:0000313" key="10">
    <source>
        <dbReference type="Proteomes" id="UP000037923"/>
    </source>
</evidence>
<comment type="catalytic activity">
    <reaction evidence="5 6">
        <text>ATP + H2O = ADP + phosphate + H(+)</text>
        <dbReference type="Rhea" id="RHEA:13065"/>
        <dbReference type="ChEBI" id="CHEBI:15377"/>
        <dbReference type="ChEBI" id="CHEBI:15378"/>
        <dbReference type="ChEBI" id="CHEBI:30616"/>
        <dbReference type="ChEBI" id="CHEBI:43474"/>
        <dbReference type="ChEBI" id="CHEBI:456216"/>
        <dbReference type="EC" id="5.6.2.3"/>
    </reaction>
</comment>
<dbReference type="OMA" id="FLHPLEM"/>
<dbReference type="InterPro" id="IPR051055">
    <property type="entry name" value="PIF1_helicase"/>
</dbReference>
<feature type="compositionally biased region" description="Low complexity" evidence="7">
    <location>
        <begin position="1014"/>
        <end position="1030"/>
    </location>
</feature>
<feature type="region of interest" description="Disordered" evidence="7">
    <location>
        <begin position="560"/>
        <end position="582"/>
    </location>
</feature>
<dbReference type="Gene3D" id="3.40.50.300">
    <property type="entry name" value="P-loop containing nucleotide triphosphate hydrolases"/>
    <property type="match status" value="1"/>
</dbReference>
<accession>A0A0M9FU76</accession>
<evidence type="ECO:0000256" key="7">
    <source>
        <dbReference type="SAM" id="MobiDB-lite"/>
    </source>
</evidence>
<keyword evidence="4 6" id="KW-0233">DNA recombination</keyword>
<keyword evidence="6 9" id="KW-0347">Helicase</keyword>
<proteinExistence type="inferred from homology"/>
<evidence type="ECO:0000313" key="9">
    <source>
        <dbReference type="EMBL" id="KPA75956.1"/>
    </source>
</evidence>
<dbReference type="PANTHER" id="PTHR47642">
    <property type="entry name" value="ATP-DEPENDENT DNA HELICASE"/>
    <property type="match status" value="1"/>
</dbReference>
<evidence type="ECO:0000256" key="5">
    <source>
        <dbReference type="ARBA" id="ARBA00048954"/>
    </source>
</evidence>
<evidence type="ECO:0000259" key="8">
    <source>
        <dbReference type="Pfam" id="PF05970"/>
    </source>
</evidence>
<comment type="cofactor">
    <cofactor evidence="1 6">
        <name>Mg(2+)</name>
        <dbReference type="ChEBI" id="CHEBI:18420"/>
    </cofactor>
</comment>
<dbReference type="GO" id="GO:0006281">
    <property type="term" value="P:DNA repair"/>
    <property type="evidence" value="ECO:0007669"/>
    <property type="project" value="UniProtKB-KW"/>
</dbReference>
<dbReference type="CDD" id="cd18809">
    <property type="entry name" value="SF1_C_RecD"/>
    <property type="match status" value="1"/>
</dbReference>